<dbReference type="SUPFAM" id="SSF101874">
    <property type="entry name" value="YceI-like"/>
    <property type="match status" value="1"/>
</dbReference>
<dbReference type="EMBL" id="CP042476">
    <property type="protein sequence ID" value="QED37707.1"/>
    <property type="molecule type" value="Genomic_DNA"/>
</dbReference>
<evidence type="ECO:0000259" key="1">
    <source>
        <dbReference type="SMART" id="SM00867"/>
    </source>
</evidence>
<dbReference type="Gene3D" id="2.40.128.110">
    <property type="entry name" value="Lipid/polyisoprenoid-binding, YceI-like"/>
    <property type="match status" value="1"/>
</dbReference>
<accession>A0A5B8YLM3</accession>
<dbReference type="InterPro" id="IPR036761">
    <property type="entry name" value="TTHA0802/YceI-like_sf"/>
</dbReference>
<dbReference type="OrthoDB" id="9811006at2"/>
<proteinExistence type="predicted"/>
<dbReference type="AlphaFoldDB" id="A0A5B8YLM3"/>
<dbReference type="Pfam" id="PF04264">
    <property type="entry name" value="YceI"/>
    <property type="match status" value="1"/>
</dbReference>
<organism evidence="2 3">
    <name type="scientific">Antarcticibacterium arcticum</name>
    <dbReference type="NCBI Taxonomy" id="2585771"/>
    <lineage>
        <taxon>Bacteria</taxon>
        <taxon>Pseudomonadati</taxon>
        <taxon>Bacteroidota</taxon>
        <taxon>Flavobacteriia</taxon>
        <taxon>Flavobacteriales</taxon>
        <taxon>Flavobacteriaceae</taxon>
        <taxon>Antarcticibacterium</taxon>
    </lineage>
</organism>
<dbReference type="PANTHER" id="PTHR34406:SF1">
    <property type="entry name" value="PROTEIN YCEI"/>
    <property type="match status" value="1"/>
</dbReference>
<dbReference type="RefSeq" id="WP_146833370.1">
    <property type="nucleotide sequence ID" value="NZ_CP042476.1"/>
</dbReference>
<feature type="domain" description="Lipid/polyisoprenoid-binding YceI-like" evidence="1">
    <location>
        <begin position="5"/>
        <end position="172"/>
    </location>
</feature>
<evidence type="ECO:0000313" key="2">
    <source>
        <dbReference type="EMBL" id="QED37707.1"/>
    </source>
</evidence>
<sequence>MATTKWSIDPTHSEVTFKVKHLMISTVTGRFKVFEGNAETEGEEFKSVKNVQFKADVQSIDTNNAQRDEHLRSADFFAAGEHAEMSFKAESFDVSDDKMHGQLTIRNTTKPVTLDVDFGGVVVDPYGQTKAGLTVSGKISRKDFGLTWDAVTEAGSVVVSDQVKLNVEVQFVKQA</sequence>
<dbReference type="SMART" id="SM00867">
    <property type="entry name" value="YceI"/>
    <property type="match status" value="1"/>
</dbReference>
<evidence type="ECO:0000313" key="3">
    <source>
        <dbReference type="Proteomes" id="UP000321954"/>
    </source>
</evidence>
<gene>
    <name evidence="2" type="ORF">FK178_08215</name>
</gene>
<keyword evidence="3" id="KW-1185">Reference proteome</keyword>
<dbReference type="Proteomes" id="UP000321954">
    <property type="component" value="Chromosome"/>
</dbReference>
<dbReference type="PANTHER" id="PTHR34406">
    <property type="entry name" value="PROTEIN YCEI"/>
    <property type="match status" value="1"/>
</dbReference>
<reference evidence="2 3" key="1">
    <citation type="submission" date="2019-08" db="EMBL/GenBank/DDBJ databases">
        <title>Antarcticibacterium arcticum sp. nov., a bacterium isolated from marine sediment of the Canadian Beaufort Sea.</title>
        <authorList>
            <person name="Lee Y.M."/>
            <person name="Baek K."/>
            <person name="Lee D.-H."/>
            <person name="Shin S.C."/>
            <person name="Jin Y.K."/>
            <person name="Park Y."/>
        </authorList>
    </citation>
    <scope>NUCLEOTIDE SEQUENCE [LARGE SCALE GENOMIC DNA]</scope>
    <source>
        <strain evidence="2 3">PAMC 28998</strain>
    </source>
</reference>
<name>A0A5B8YLM3_9FLAO</name>
<dbReference type="InterPro" id="IPR007372">
    <property type="entry name" value="Lipid/polyisoprenoid-bd_YceI"/>
</dbReference>
<protein>
    <submittedName>
        <fullName evidence="2">YceI family protein</fullName>
    </submittedName>
</protein>
<dbReference type="KEGG" id="anp:FK178_08215"/>